<accession>C0PCA5</accession>
<name>C0PCA5_MAIZE</name>
<sequence length="48" mass="5148">MLSDTFFARSGGVGGELAATPTNRRCARTGRTTMNATTLWRDGCGRLL</sequence>
<dbReference type="AlphaFoldDB" id="C0PCA5"/>
<reference evidence="1" key="1">
    <citation type="journal article" date="2009" name="PLoS Genet.">
        <title>Sequencing, mapping, and analysis of 27,455 maize full-length cDNAs.</title>
        <authorList>
            <person name="Soderlund C."/>
            <person name="Descour A."/>
            <person name="Kudrna D."/>
            <person name="Bomhoff M."/>
            <person name="Boyd L."/>
            <person name="Currie J."/>
            <person name="Angelova A."/>
            <person name="Collura K."/>
            <person name="Wissotski M."/>
            <person name="Ashley E."/>
            <person name="Morrow D."/>
            <person name="Fernandes J."/>
            <person name="Walbot V."/>
            <person name="Yu Y."/>
        </authorList>
    </citation>
    <scope>NUCLEOTIDE SEQUENCE</scope>
    <source>
        <strain evidence="1">B73</strain>
    </source>
</reference>
<dbReference type="EMBL" id="BT065924">
    <property type="protein sequence ID" value="ACN31800.1"/>
    <property type="molecule type" value="mRNA"/>
</dbReference>
<evidence type="ECO:0000313" key="1">
    <source>
        <dbReference type="EMBL" id="ACN31800.1"/>
    </source>
</evidence>
<protein>
    <submittedName>
        <fullName evidence="1">Uncharacterized protein</fullName>
    </submittedName>
</protein>
<proteinExistence type="evidence at transcript level"/>
<organism evidence="1">
    <name type="scientific">Zea mays</name>
    <name type="common">Maize</name>
    <dbReference type="NCBI Taxonomy" id="4577"/>
    <lineage>
        <taxon>Eukaryota</taxon>
        <taxon>Viridiplantae</taxon>
        <taxon>Streptophyta</taxon>
        <taxon>Embryophyta</taxon>
        <taxon>Tracheophyta</taxon>
        <taxon>Spermatophyta</taxon>
        <taxon>Magnoliopsida</taxon>
        <taxon>Liliopsida</taxon>
        <taxon>Poales</taxon>
        <taxon>Poaceae</taxon>
        <taxon>PACMAD clade</taxon>
        <taxon>Panicoideae</taxon>
        <taxon>Andropogonodae</taxon>
        <taxon>Andropogoneae</taxon>
        <taxon>Tripsacinae</taxon>
        <taxon>Zea</taxon>
    </lineage>
</organism>